<reference evidence="2" key="1">
    <citation type="journal article" date="2019" name="Int. J. Syst. Evol. Microbiol.">
        <title>The Global Catalogue of Microorganisms (GCM) 10K type strain sequencing project: providing services to taxonomists for standard genome sequencing and annotation.</title>
        <authorList>
            <consortium name="The Broad Institute Genomics Platform"/>
            <consortium name="The Broad Institute Genome Sequencing Center for Infectious Disease"/>
            <person name="Wu L."/>
            <person name="Ma J."/>
        </authorList>
    </citation>
    <scope>NUCLEOTIDE SEQUENCE [LARGE SCALE GENOMIC DNA]</scope>
    <source>
        <strain evidence="2">KCTC 42662</strain>
    </source>
</reference>
<name>A0ABW5KJB9_9SPHI</name>
<gene>
    <name evidence="1" type="ORF">ACFSR5_15690</name>
</gene>
<dbReference type="EMBL" id="JBHULR010000009">
    <property type="protein sequence ID" value="MFD2549092.1"/>
    <property type="molecule type" value="Genomic_DNA"/>
</dbReference>
<evidence type="ECO:0000313" key="2">
    <source>
        <dbReference type="Proteomes" id="UP001597545"/>
    </source>
</evidence>
<accession>A0ABW5KJB9</accession>
<comment type="caution">
    <text evidence="1">The sequence shown here is derived from an EMBL/GenBank/DDBJ whole genome shotgun (WGS) entry which is preliminary data.</text>
</comment>
<sequence>MVHISTYKKFGTYLLLAVLLLQSFNRLFIVGDYYLHTASYAERCENKLRVELHCNGQCIIAKKLKEADKREKNSADKKIERYHDVYLALPTTLSLPPATYEDRQLTDFPELPVAVTSDYSPSVFRPPIG</sequence>
<organism evidence="1 2">
    <name type="scientific">Sphingobacterium suaedae</name>
    <dbReference type="NCBI Taxonomy" id="1686402"/>
    <lineage>
        <taxon>Bacteria</taxon>
        <taxon>Pseudomonadati</taxon>
        <taxon>Bacteroidota</taxon>
        <taxon>Sphingobacteriia</taxon>
        <taxon>Sphingobacteriales</taxon>
        <taxon>Sphingobacteriaceae</taxon>
        <taxon>Sphingobacterium</taxon>
    </lineage>
</organism>
<evidence type="ECO:0000313" key="1">
    <source>
        <dbReference type="EMBL" id="MFD2549092.1"/>
    </source>
</evidence>
<dbReference type="Proteomes" id="UP001597545">
    <property type="component" value="Unassembled WGS sequence"/>
</dbReference>
<dbReference type="RefSeq" id="WP_380905412.1">
    <property type="nucleotide sequence ID" value="NZ_JBHUEG010000009.1"/>
</dbReference>
<protein>
    <submittedName>
        <fullName evidence="1">Uncharacterized protein</fullName>
    </submittedName>
</protein>
<proteinExistence type="predicted"/>
<keyword evidence="2" id="KW-1185">Reference proteome</keyword>